<evidence type="ECO:0000313" key="1">
    <source>
        <dbReference type="EMBL" id="PNP38952.1"/>
    </source>
</evidence>
<protein>
    <submittedName>
        <fullName evidence="1">Uncharacterized protein</fullName>
    </submittedName>
</protein>
<proteinExistence type="predicted"/>
<evidence type="ECO:0000313" key="2">
    <source>
        <dbReference type="Proteomes" id="UP000236546"/>
    </source>
</evidence>
<organism evidence="1 2">
    <name type="scientific">Trichoderma gamsii</name>
    <dbReference type="NCBI Taxonomy" id="398673"/>
    <lineage>
        <taxon>Eukaryota</taxon>
        <taxon>Fungi</taxon>
        <taxon>Dikarya</taxon>
        <taxon>Ascomycota</taxon>
        <taxon>Pezizomycotina</taxon>
        <taxon>Sordariomycetes</taxon>
        <taxon>Hypocreomycetidae</taxon>
        <taxon>Hypocreales</taxon>
        <taxon>Hypocreaceae</taxon>
        <taxon>Trichoderma</taxon>
    </lineage>
</organism>
<accession>A0A2K0T0A0</accession>
<dbReference type="AlphaFoldDB" id="A0A2K0T0A0"/>
<name>A0A2K0T0A0_9HYPO</name>
<gene>
    <name evidence="1" type="ORF">TGAMA5MH_09178</name>
</gene>
<dbReference type="Proteomes" id="UP000236546">
    <property type="component" value="Unassembled WGS sequence"/>
</dbReference>
<reference evidence="1 2" key="1">
    <citation type="submission" date="2017-02" db="EMBL/GenBank/DDBJ databases">
        <title>Genomes of Trichoderma spp. with biocontrol activity.</title>
        <authorList>
            <person name="Gardiner D."/>
            <person name="Kazan K."/>
            <person name="Vos C."/>
            <person name="Harvey P."/>
        </authorList>
    </citation>
    <scope>NUCLEOTIDE SEQUENCE [LARGE SCALE GENOMIC DNA]</scope>
    <source>
        <strain evidence="1 2">A5MH</strain>
    </source>
</reference>
<sequence>MGGLAFTSGKGALCTPRMPKQVYEATKARCQEILRRLYHLVESPLDGPGKADFGDIDIFLASPTPEASTGLYAVNIISKALGAERTLVEGGRESINIAASFAIPWPSDEPSNAQDADKKHIQVDVRVCESEDKLRWMLFKHGHGDLWQIVGSQIRPYGLTVDDTAMSLRIPEIEESNKKLARVFLTSDPSKVLDFLGLPKEEYWDHPFPSAEDMFDYIGSSRLIYVAPTAPEPDAKSLKSDDRRRMKQRPIFKKWMDEFVPECRQSGRFSERRLTREAITEEAFAVFGVETEYKARRKAFLIKRQEDYIWNTLIKDSIPTPNPSDSRAVLHKSCSVKALKEIILGSGENYSFPLDQKSLKNSDGFYDMKYIEEFIETHKDEVGKAALVRHNEKYAEHLYSKGTKATMQPS</sequence>
<comment type="caution">
    <text evidence="1">The sequence shown here is derived from an EMBL/GenBank/DDBJ whole genome shotgun (WGS) entry which is preliminary data.</text>
</comment>
<dbReference type="OrthoDB" id="4708870at2759"/>
<dbReference type="EMBL" id="MTYH01000098">
    <property type="protein sequence ID" value="PNP38952.1"/>
    <property type="molecule type" value="Genomic_DNA"/>
</dbReference>